<evidence type="ECO:0000256" key="1">
    <source>
        <dbReference type="SAM" id="Phobius"/>
    </source>
</evidence>
<dbReference type="Proteomes" id="UP000535182">
    <property type="component" value="Unassembled WGS sequence"/>
</dbReference>
<proteinExistence type="predicted"/>
<dbReference type="RefSeq" id="WP_183980557.1">
    <property type="nucleotide sequence ID" value="NZ_JACHEB010000011.1"/>
</dbReference>
<protein>
    <submittedName>
        <fullName evidence="2">Uncharacterized protein</fullName>
    </submittedName>
</protein>
<keyword evidence="1" id="KW-0472">Membrane</keyword>
<keyword evidence="3" id="KW-1185">Reference proteome</keyword>
<comment type="caution">
    <text evidence="2">The sequence shown here is derived from an EMBL/GenBank/DDBJ whole genome shotgun (WGS) entry which is preliminary data.</text>
</comment>
<keyword evidence="1" id="KW-1133">Transmembrane helix</keyword>
<dbReference type="EMBL" id="JACHEB010000011">
    <property type="protein sequence ID" value="MBB5330807.1"/>
    <property type="molecule type" value="Genomic_DNA"/>
</dbReference>
<evidence type="ECO:0000313" key="2">
    <source>
        <dbReference type="EMBL" id="MBB5330807.1"/>
    </source>
</evidence>
<keyword evidence="1" id="KW-0812">Transmembrane</keyword>
<dbReference type="AlphaFoldDB" id="A0A9X0QHX3"/>
<feature type="transmembrane region" description="Helical" evidence="1">
    <location>
        <begin position="44"/>
        <end position="62"/>
    </location>
</feature>
<reference evidence="2 3" key="1">
    <citation type="submission" date="2020-08" db="EMBL/GenBank/DDBJ databases">
        <title>Genomic Encyclopedia of Type Strains, Phase IV (KMG-V): Genome sequencing to study the core and pangenomes of soil and plant-associated prokaryotes.</title>
        <authorList>
            <person name="Whitman W."/>
        </authorList>
    </citation>
    <scope>NUCLEOTIDE SEQUENCE [LARGE SCALE GENOMIC DNA]</scope>
    <source>
        <strain evidence="2 3">X5P2</strain>
    </source>
</reference>
<organism evidence="2 3">
    <name type="scientific">Tunturiibacter gelidiferens</name>
    <dbReference type="NCBI Taxonomy" id="3069689"/>
    <lineage>
        <taxon>Bacteria</taxon>
        <taxon>Pseudomonadati</taxon>
        <taxon>Acidobacteriota</taxon>
        <taxon>Terriglobia</taxon>
        <taxon>Terriglobales</taxon>
        <taxon>Acidobacteriaceae</taxon>
        <taxon>Tunturiibacter</taxon>
    </lineage>
</organism>
<accession>A0A9X0QHX3</accession>
<sequence>MHEVSLLRLYTLRLCYLILAVGLGLVIWPTVIHHSPEQAVAHGIQLSLFAGLGLTAVLGLRYPVQMIPLLLFELTWKAIYLLAFALPLWLAHQVTPAAASDIQAVLVVVIFIPLIPWGYVVRQYILRPDDRWKRGSIATEERKPATATL</sequence>
<feature type="transmembrane region" description="Helical" evidence="1">
    <location>
        <begin position="102"/>
        <end position="121"/>
    </location>
</feature>
<gene>
    <name evidence="2" type="ORF">HDF14_004443</name>
</gene>
<feature type="transmembrane region" description="Helical" evidence="1">
    <location>
        <begin position="69"/>
        <end position="90"/>
    </location>
</feature>
<feature type="transmembrane region" description="Helical" evidence="1">
    <location>
        <begin position="12"/>
        <end position="32"/>
    </location>
</feature>
<evidence type="ECO:0000313" key="3">
    <source>
        <dbReference type="Proteomes" id="UP000535182"/>
    </source>
</evidence>
<name>A0A9X0QHX3_9BACT</name>